<reference evidence="3" key="1">
    <citation type="submission" date="2013-08" db="EMBL/GenBank/DDBJ databases">
        <authorList>
            <person name="Mendez C."/>
            <person name="Richter M."/>
            <person name="Ferrer M."/>
            <person name="Sanchez J."/>
        </authorList>
    </citation>
    <scope>NUCLEOTIDE SEQUENCE</scope>
</reference>
<evidence type="ECO:0000256" key="2">
    <source>
        <dbReference type="ARBA" id="ARBA00022898"/>
    </source>
</evidence>
<reference evidence="3" key="2">
    <citation type="journal article" date="2014" name="ISME J.">
        <title>Microbial stratification in low pH oxic and suboxic macroscopic growths along an acid mine drainage.</title>
        <authorList>
            <person name="Mendez-Garcia C."/>
            <person name="Mesa V."/>
            <person name="Sprenger R.R."/>
            <person name="Richter M."/>
            <person name="Diez M.S."/>
            <person name="Solano J."/>
            <person name="Bargiela R."/>
            <person name="Golyshina O.V."/>
            <person name="Manteca A."/>
            <person name="Ramos J.L."/>
            <person name="Gallego J.R."/>
            <person name="Llorente I."/>
            <person name="Martins Dos Santos V.A."/>
            <person name="Jensen O.N."/>
            <person name="Pelaez A.I."/>
            <person name="Sanchez J."/>
            <person name="Ferrer M."/>
        </authorList>
    </citation>
    <scope>NUCLEOTIDE SEQUENCE</scope>
</reference>
<feature type="non-terminal residue" evidence="3">
    <location>
        <position position="1"/>
    </location>
</feature>
<sequence>PAFLDRLTHLTRDSGALLIADEVMTGFRVGPQGAQGRYGVHADLVTLGKIIGGGLPIGALGGAASHLDRLAPDGPVYQAGTLSGNPLSVAGGLATLQLLADPGVYRRLEMLTDRLAEGLLKQARRAGIGITVPHVPGMWCIFFSPEPVRNLVAAQRTRRGDFARFFHSLKDQGILLPPSPFESAFISLAHEDHHIDATLAAAEIAFRTLAD</sequence>
<comment type="caution">
    <text evidence="3">The sequence shown here is derived from an EMBL/GenBank/DDBJ whole genome shotgun (WGS) entry which is preliminary data.</text>
</comment>
<dbReference type="PANTHER" id="PTHR43713:SF3">
    <property type="entry name" value="GLUTAMATE-1-SEMIALDEHYDE 2,1-AMINOMUTASE 1, CHLOROPLASTIC-RELATED"/>
    <property type="match status" value="1"/>
</dbReference>
<dbReference type="SUPFAM" id="SSF53383">
    <property type="entry name" value="PLP-dependent transferases"/>
    <property type="match status" value="1"/>
</dbReference>
<dbReference type="InterPro" id="IPR005814">
    <property type="entry name" value="Aminotrans_3"/>
</dbReference>
<dbReference type="EMBL" id="AUZZ01004177">
    <property type="protein sequence ID" value="EQD54580.1"/>
    <property type="molecule type" value="Genomic_DNA"/>
</dbReference>
<dbReference type="InterPro" id="IPR015421">
    <property type="entry name" value="PyrdxlP-dep_Trfase_major"/>
</dbReference>
<dbReference type="InterPro" id="IPR049704">
    <property type="entry name" value="Aminotrans_3_PPA_site"/>
</dbReference>
<proteinExistence type="predicted"/>
<evidence type="ECO:0000313" key="3">
    <source>
        <dbReference type="EMBL" id="EQD54580.1"/>
    </source>
</evidence>
<dbReference type="PROSITE" id="PS00600">
    <property type="entry name" value="AA_TRANSFER_CLASS_3"/>
    <property type="match status" value="1"/>
</dbReference>
<dbReference type="AlphaFoldDB" id="T1BKV3"/>
<gene>
    <name evidence="3" type="ORF">B2A_05965</name>
</gene>
<dbReference type="Gene3D" id="3.90.1150.10">
    <property type="entry name" value="Aspartate Aminotransferase, domain 1"/>
    <property type="match status" value="1"/>
</dbReference>
<dbReference type="Pfam" id="PF00202">
    <property type="entry name" value="Aminotran_3"/>
    <property type="match status" value="1"/>
</dbReference>
<evidence type="ECO:0000256" key="1">
    <source>
        <dbReference type="ARBA" id="ARBA00001933"/>
    </source>
</evidence>
<dbReference type="InterPro" id="IPR015424">
    <property type="entry name" value="PyrdxlP-dep_Trfase"/>
</dbReference>
<protein>
    <submittedName>
        <fullName evidence="3">Glutamate-1-semialdehyde 2,1-aminomutase</fullName>
    </submittedName>
</protein>
<dbReference type="Gene3D" id="3.40.640.10">
    <property type="entry name" value="Type I PLP-dependent aspartate aminotransferase-like (Major domain)"/>
    <property type="match status" value="1"/>
</dbReference>
<dbReference type="GO" id="GO:0030170">
    <property type="term" value="F:pyridoxal phosphate binding"/>
    <property type="evidence" value="ECO:0007669"/>
    <property type="project" value="InterPro"/>
</dbReference>
<accession>T1BKV3</accession>
<keyword evidence="2" id="KW-0663">Pyridoxal phosphate</keyword>
<name>T1BKV3_9ZZZZ</name>
<dbReference type="GO" id="GO:0008483">
    <property type="term" value="F:transaminase activity"/>
    <property type="evidence" value="ECO:0007669"/>
    <property type="project" value="InterPro"/>
</dbReference>
<dbReference type="InterPro" id="IPR015422">
    <property type="entry name" value="PyrdxlP-dep_Trfase_small"/>
</dbReference>
<dbReference type="PANTHER" id="PTHR43713">
    <property type="entry name" value="GLUTAMATE-1-SEMIALDEHYDE 2,1-AMINOMUTASE"/>
    <property type="match status" value="1"/>
</dbReference>
<comment type="cofactor">
    <cofactor evidence="1">
        <name>pyridoxal 5'-phosphate</name>
        <dbReference type="ChEBI" id="CHEBI:597326"/>
    </cofactor>
</comment>
<organism evidence="3">
    <name type="scientific">mine drainage metagenome</name>
    <dbReference type="NCBI Taxonomy" id="410659"/>
    <lineage>
        <taxon>unclassified sequences</taxon>
        <taxon>metagenomes</taxon>
        <taxon>ecological metagenomes</taxon>
    </lineage>
</organism>